<dbReference type="SUPFAM" id="SSF52540">
    <property type="entry name" value="P-loop containing nucleoside triphosphate hydrolases"/>
    <property type="match status" value="1"/>
</dbReference>
<dbReference type="InterPro" id="IPR056474">
    <property type="entry name" value="SEN1_barrel"/>
</dbReference>
<evidence type="ECO:0000256" key="3">
    <source>
        <dbReference type="ARBA" id="ARBA00022741"/>
    </source>
</evidence>
<dbReference type="Pfam" id="PF13086">
    <property type="entry name" value="AAA_11"/>
    <property type="match status" value="1"/>
</dbReference>
<feature type="region of interest" description="Disordered" evidence="8">
    <location>
        <begin position="1042"/>
        <end position="1063"/>
    </location>
</feature>
<feature type="domain" description="DNA2/NAM7 helicase-like C-terminal" evidence="11">
    <location>
        <begin position="1626"/>
        <end position="1822"/>
    </location>
</feature>
<feature type="compositionally biased region" description="Polar residues" evidence="8">
    <location>
        <begin position="1868"/>
        <end position="1879"/>
    </location>
</feature>
<dbReference type="PANTHER" id="PTHR10887">
    <property type="entry name" value="DNA2/NAM7 HELICASE FAMILY"/>
    <property type="match status" value="1"/>
</dbReference>
<proteinExistence type="inferred from homology"/>
<dbReference type="Pfam" id="PF23576">
    <property type="entry name" value="SEN1_barrel"/>
    <property type="match status" value="1"/>
</dbReference>
<feature type="compositionally biased region" description="Low complexity" evidence="8">
    <location>
        <begin position="1902"/>
        <end position="1913"/>
    </location>
</feature>
<evidence type="ECO:0000256" key="1">
    <source>
        <dbReference type="ARBA" id="ARBA00004123"/>
    </source>
</evidence>
<dbReference type="STRING" id="87229.A0A4Z1KRD3"/>
<dbReference type="CDD" id="cd18042">
    <property type="entry name" value="DEXXQc_SETX"/>
    <property type="match status" value="1"/>
</dbReference>
<dbReference type="InterPro" id="IPR041679">
    <property type="entry name" value="DNA2/NAM7-like_C"/>
</dbReference>
<sequence length="2023" mass="227807">MPDEADIMDELHGLHGELKSFPADAHWFCPKRNDEDYVDYSHPDDAEEDMSAETKKELIQDAQRRQAVAYKFSLTIGLDRDAGGAMVEGYLERLNKLLMCCDKCVHNWHIGRKAYLKELAENFDDETVAALSSRLNVLDFQRIDNGLERSKKVISEVESPMRTQKLLAGYDSSLLLSLYESLCCVDYHKSADNLSKHFDFVFEEIQTKKVLRISDILPATGRFLFDKNPIRQRFARCAWQKATTMLTPTSFDWVVHDALSDAIVSVTQGNYDYEDIIRFWEGFLLILEKLDEHLITHSLRAMEVQPSVYILALNHLSCKSERINKLVIEALRGLLKKSPKNFWAAFATISPVAVAENILRSWGVKEKLQTIKFEDPETSFILAWLPELVESLPSDRQYDVCSFVFRFLGTYQTSEHPENTQLACRCAALDTLRATLNTFVDSEYVINPSTSLIFINNIMKLVDDYKEMITESADSKVENTTHQEMRRLGMLVIRDALALDCKALSAEFQALAEDIPIQQGLRSHSQPIWQGVLDIFRPGNVDLAKSILAATTHLTGLDELTPKSKKLPLPSSHLQYNKDFRQLTEKVSRIFERLSDFNASHLIEMYRDPQTSRPLFAALMSADQQIFEAAVEVVKAATDQISKREAISSLLGQAFVPMLNSLTFAVVRITKAKNFSPVPYLFKVGRDTLEALCGDTTGYLRTHPSLDSTERGAVMSWWINQWRALDAAFANTEAWGGRVQLPKETLQDFCRDGMEYAESLFDKNSIIASALCESSNSSHTQVLSSGYISRKAAQKKVLQVVCLNVNGLTMMLRLRDIYLVSVITSLLGKLLRSLAEFDVEVHEYSLSFIQDACLNEGEKGYRKTNLTNQQKAELRAALDEHKGVEIIESYSTTAQKQQSRIDSWSESAGGVKHEPTFSVKGRQTQTSLDTWSKAGDGKTYEPVITQSNKASQAPFTLSEHHKSIMDKMRAQPSLKTAKATEDWKDKRRRDEEEKKRRNAAAIAQAKALRAPAALVKGEGSGLKNLSGVAGKDHAPVRSEIMVGSSDEDSDDDDDDDGSDTKFLFTKSREASNKVREYEESRKKALLQATGPVRKTKKVYSKKDLRARLEPNMDIIYLELLNWDIFHEGEDPPSNNVCKKIANSFLDLGLYKETFKPLLISEVWRSLLTAKEENQFKPIEIKVLNRLSVDKFMEVSTTMSISNQRDLMVYQQDIVLLSKSSNPLQDKQAPHCLARVFRTTRKRDAMEVTYRVSRDISPELLNCFVPNGKLYTLKITDMTTTLREFAALSSLEYYDLCTEILEAKPSPLQKYSDEKVASISTRYKLNNGQAKAILSANDNDGFTLIQGPPGSGKTKTIIAMVGALLSQVLQQQAQQVGFRPQGQNRSAGAQAQAQAPKKKLLICAPSNAAVDELVLRLKEGILPLSGSHQKINVIRVGRSDAINSSVKDVTLDELVRIKLEGDQESKKGQLNDREMLHRDAGLIKERLNVLRPEMEKCRAAGDKTTELKLQREFDELKRKQAHIGNKIDEDKESDNKVRQNEISRRHFTQEIIDGAHVLCATLSGSGHDFLRNVNVEFETVIIDEAAQCIELSALIPLKYGATKCILVGDPEQLPPTVLSRLAKSYGYEQSLFVRMQRNHPDDVHLLDTQYRMHPEISRFPSQQFYNSRLIDGDGMAQLRVQPWHASSILGPYRFFDVVGVQSKEARGHSLINVPELNAAIQLYQRLKTDYRSYDFKGKIGIITTYKAQLNELKRRFGAIFGDEIFEEIEFNTTDAFQGREREIIIFSCVRAKASGGIGFLNDIRRMNVGLTRAKSSLWVLGDSRALEQGEFWNRLIQDAKGRERYTSGDIMGLLSRPTSKDAPAIDYSKMSSDMNGNSYRRPSDKSDSDIDMTDAPRNRSSRESISGSSSSTTSVDDKNTPINVEMGEQRKRPREQELHPDNTTAKKKKKTPTSEADPAPPASAMLNRGPVEPQKLDLEAALQAQQANKAAAAAARTPKSNLPPPPRRKAPADPFIQRKPPKRK</sequence>
<keyword evidence="4" id="KW-0378">Hydrolase</keyword>
<evidence type="ECO:0000256" key="8">
    <source>
        <dbReference type="SAM" id="MobiDB-lite"/>
    </source>
</evidence>
<feature type="domain" description="Helicase SEN1 beta-barrel" evidence="12">
    <location>
        <begin position="1173"/>
        <end position="1274"/>
    </location>
</feature>
<keyword evidence="5" id="KW-0347">Helicase</keyword>
<feature type="compositionally biased region" description="Basic and acidic residues" evidence="8">
    <location>
        <begin position="978"/>
        <end position="995"/>
    </location>
</feature>
<comment type="caution">
    <text evidence="13">The sequence shown here is derived from an EMBL/GenBank/DDBJ whole genome shotgun (WGS) entry which is preliminary data.</text>
</comment>
<evidence type="ECO:0000256" key="2">
    <source>
        <dbReference type="ARBA" id="ARBA00007913"/>
    </source>
</evidence>
<name>A0A4Z1KRD3_9HELO</name>
<feature type="compositionally biased region" description="Acidic residues" evidence="8">
    <location>
        <begin position="1045"/>
        <end position="1057"/>
    </location>
</feature>
<dbReference type="GO" id="GO:0001147">
    <property type="term" value="F:transcription termination site sequence-specific DNA binding"/>
    <property type="evidence" value="ECO:0007669"/>
    <property type="project" value="TreeGrafter"/>
</dbReference>
<evidence type="ECO:0000259" key="10">
    <source>
        <dbReference type="Pfam" id="PF13086"/>
    </source>
</evidence>
<dbReference type="InterPro" id="IPR024481">
    <property type="entry name" value="Helicase_Sen1_N"/>
</dbReference>
<dbReference type="PANTHER" id="PTHR10887:SF495">
    <property type="entry name" value="HELICASE SENATAXIN ISOFORM X1-RELATED"/>
    <property type="match status" value="1"/>
</dbReference>
<feature type="region of interest" description="Disordered" evidence="8">
    <location>
        <begin position="1018"/>
        <end position="1037"/>
    </location>
</feature>
<dbReference type="GO" id="GO:0004386">
    <property type="term" value="F:helicase activity"/>
    <property type="evidence" value="ECO:0007669"/>
    <property type="project" value="UniProtKB-KW"/>
</dbReference>
<feature type="compositionally biased region" description="Basic and acidic residues" evidence="8">
    <location>
        <begin position="1926"/>
        <end position="1939"/>
    </location>
</feature>
<keyword evidence="14" id="KW-1185">Reference proteome</keyword>
<gene>
    <name evidence="13" type="ORF">BPOR_0504g00050</name>
</gene>
<dbReference type="Pfam" id="PF13087">
    <property type="entry name" value="AAA_12"/>
    <property type="match status" value="1"/>
</dbReference>
<evidence type="ECO:0000256" key="7">
    <source>
        <dbReference type="ARBA" id="ARBA00023242"/>
    </source>
</evidence>
<keyword evidence="3" id="KW-0547">Nucleotide-binding</keyword>
<dbReference type="InterPro" id="IPR041677">
    <property type="entry name" value="DNA2/NAM7_AAA_11"/>
</dbReference>
<evidence type="ECO:0000256" key="4">
    <source>
        <dbReference type="ARBA" id="ARBA00022801"/>
    </source>
</evidence>
<reference evidence="13 14" key="1">
    <citation type="submission" date="2017-12" db="EMBL/GenBank/DDBJ databases">
        <title>Comparative genomics of Botrytis spp.</title>
        <authorList>
            <person name="Valero-Jimenez C.A."/>
            <person name="Tapia P."/>
            <person name="Veloso J."/>
            <person name="Silva-Moreno E."/>
            <person name="Staats M."/>
            <person name="Valdes J.H."/>
            <person name="Van Kan J.A.L."/>
        </authorList>
    </citation>
    <scope>NUCLEOTIDE SEQUENCE [LARGE SCALE GENOMIC DNA]</scope>
    <source>
        <strain evidence="13 14">MUCL3349</strain>
    </source>
</reference>
<evidence type="ECO:0000259" key="12">
    <source>
        <dbReference type="Pfam" id="PF23576"/>
    </source>
</evidence>
<keyword evidence="7" id="KW-0539">Nucleus</keyword>
<keyword evidence="6" id="KW-0067">ATP-binding</keyword>
<protein>
    <recommendedName>
        <fullName evidence="15">UvrD-like helicase ATP-binding domain-containing protein</fullName>
    </recommendedName>
</protein>
<evidence type="ECO:0000259" key="9">
    <source>
        <dbReference type="Pfam" id="PF12726"/>
    </source>
</evidence>
<dbReference type="Pfam" id="PF12726">
    <property type="entry name" value="SEN1_N"/>
    <property type="match status" value="1"/>
</dbReference>
<dbReference type="GO" id="GO:0016604">
    <property type="term" value="C:nuclear body"/>
    <property type="evidence" value="ECO:0007669"/>
    <property type="project" value="TreeGrafter"/>
</dbReference>
<evidence type="ECO:0008006" key="15">
    <source>
        <dbReference type="Google" id="ProtNLM"/>
    </source>
</evidence>
<dbReference type="EMBL" id="PQXO01000503">
    <property type="protein sequence ID" value="TGO84445.1"/>
    <property type="molecule type" value="Genomic_DNA"/>
</dbReference>
<feature type="domain" description="Helicase Sen1 N-terminal" evidence="9">
    <location>
        <begin position="92"/>
        <end position="824"/>
    </location>
</feature>
<comment type="similarity">
    <text evidence="2">Belongs to the DNA2/NAM7 helicase family.</text>
</comment>
<feature type="compositionally biased region" description="Low complexity" evidence="8">
    <location>
        <begin position="1979"/>
        <end position="1994"/>
    </location>
</feature>
<dbReference type="GO" id="GO:0005524">
    <property type="term" value="F:ATP binding"/>
    <property type="evidence" value="ECO:0007669"/>
    <property type="project" value="UniProtKB-KW"/>
</dbReference>
<evidence type="ECO:0000259" key="11">
    <source>
        <dbReference type="Pfam" id="PF13087"/>
    </source>
</evidence>
<feature type="region of interest" description="Disordered" evidence="8">
    <location>
        <begin position="1850"/>
        <end position="2023"/>
    </location>
</feature>
<dbReference type="CDD" id="cd18808">
    <property type="entry name" value="SF1_C_Upf1"/>
    <property type="match status" value="1"/>
</dbReference>
<dbReference type="InterPro" id="IPR045055">
    <property type="entry name" value="DNA2/NAM7-like"/>
</dbReference>
<organism evidence="13 14">
    <name type="scientific">Botrytis porri</name>
    <dbReference type="NCBI Taxonomy" id="87229"/>
    <lineage>
        <taxon>Eukaryota</taxon>
        <taxon>Fungi</taxon>
        <taxon>Dikarya</taxon>
        <taxon>Ascomycota</taxon>
        <taxon>Pezizomycotina</taxon>
        <taxon>Leotiomycetes</taxon>
        <taxon>Helotiales</taxon>
        <taxon>Sclerotiniaceae</taxon>
        <taxon>Botrytis</taxon>
    </lineage>
</organism>
<dbReference type="Gene3D" id="3.40.50.300">
    <property type="entry name" value="P-loop containing nucleotide triphosphate hydrolases"/>
    <property type="match status" value="2"/>
</dbReference>
<feature type="region of interest" description="Disordered" evidence="8">
    <location>
        <begin position="967"/>
        <end position="999"/>
    </location>
</feature>
<evidence type="ECO:0000313" key="14">
    <source>
        <dbReference type="Proteomes" id="UP000297280"/>
    </source>
</evidence>
<accession>A0A4Z1KRD3</accession>
<dbReference type="InterPro" id="IPR027417">
    <property type="entry name" value="P-loop_NTPase"/>
</dbReference>
<dbReference type="GO" id="GO:0005694">
    <property type="term" value="C:chromosome"/>
    <property type="evidence" value="ECO:0007669"/>
    <property type="project" value="UniProtKB-ARBA"/>
</dbReference>
<dbReference type="GO" id="GO:0006369">
    <property type="term" value="P:termination of RNA polymerase II transcription"/>
    <property type="evidence" value="ECO:0007669"/>
    <property type="project" value="TreeGrafter"/>
</dbReference>
<dbReference type="Proteomes" id="UP000297280">
    <property type="component" value="Unassembled WGS sequence"/>
</dbReference>
<comment type="subcellular location">
    <subcellularLocation>
        <location evidence="1">Nucleus</location>
    </subcellularLocation>
</comment>
<dbReference type="FunFam" id="3.40.50.300:FF:000326">
    <property type="entry name" value="P-loop containing nucleoside triphosphate hydrolase"/>
    <property type="match status" value="1"/>
</dbReference>
<dbReference type="FunFam" id="3.40.50.300:FF:001152">
    <property type="entry name" value="tRNA-splicing endonuclease, putative"/>
    <property type="match status" value="1"/>
</dbReference>
<dbReference type="GO" id="GO:0016787">
    <property type="term" value="F:hydrolase activity"/>
    <property type="evidence" value="ECO:0007669"/>
    <property type="project" value="UniProtKB-KW"/>
</dbReference>
<evidence type="ECO:0000256" key="6">
    <source>
        <dbReference type="ARBA" id="ARBA00022840"/>
    </source>
</evidence>
<evidence type="ECO:0000256" key="5">
    <source>
        <dbReference type="ARBA" id="ARBA00022806"/>
    </source>
</evidence>
<feature type="compositionally biased region" description="Basic and acidic residues" evidence="8">
    <location>
        <begin position="1880"/>
        <end position="1901"/>
    </location>
</feature>
<feature type="domain" description="DNA2/NAM7 helicase helicase" evidence="10">
    <location>
        <begin position="1323"/>
        <end position="1619"/>
    </location>
</feature>
<dbReference type="InterPro" id="IPR047187">
    <property type="entry name" value="SF1_C_Upf1"/>
</dbReference>
<evidence type="ECO:0000313" key="13">
    <source>
        <dbReference type="EMBL" id="TGO84445.1"/>
    </source>
</evidence>